<keyword evidence="4" id="KW-1185">Reference proteome</keyword>
<keyword evidence="1" id="KW-1277">Toxin-antitoxin system</keyword>
<dbReference type="PANTHER" id="PTHR35401">
    <property type="entry name" value="COPG FAMILY HELIX-TURN-HELIX PROTEIN-RELATED-RELATED"/>
    <property type="match status" value="1"/>
</dbReference>
<name>A0A8J7M257_9BACT</name>
<dbReference type="InterPro" id="IPR010985">
    <property type="entry name" value="Ribbon_hlx_hlx"/>
</dbReference>
<dbReference type="InterPro" id="IPR013321">
    <property type="entry name" value="Arc_rbn_hlx_hlx"/>
</dbReference>
<dbReference type="AlphaFoldDB" id="A0A8J7M257"/>
<dbReference type="Gene3D" id="1.10.1220.10">
    <property type="entry name" value="Met repressor-like"/>
    <property type="match status" value="1"/>
</dbReference>
<gene>
    <name evidence="3" type="ORF">JFN93_21720</name>
</gene>
<dbReference type="SUPFAM" id="SSF47598">
    <property type="entry name" value="Ribbon-helix-helix"/>
    <property type="match status" value="1"/>
</dbReference>
<dbReference type="PANTHER" id="PTHR35401:SF2">
    <property type="entry name" value="ABC-TYPE TRANSPORT SYSTEM"/>
    <property type="match status" value="1"/>
</dbReference>
<protein>
    <submittedName>
        <fullName evidence="3">DUF1778 domain-containing protein</fullName>
    </submittedName>
</protein>
<dbReference type="Pfam" id="PF08681">
    <property type="entry name" value="TacA1"/>
    <property type="match status" value="1"/>
</dbReference>
<evidence type="ECO:0000256" key="2">
    <source>
        <dbReference type="ARBA" id="ARBA00049988"/>
    </source>
</evidence>
<proteinExistence type="inferred from homology"/>
<dbReference type="RefSeq" id="WP_199386308.1">
    <property type="nucleotide sequence ID" value="NZ_JAEMHM010000022.1"/>
</dbReference>
<dbReference type="InterPro" id="IPR014795">
    <property type="entry name" value="TacA_1-like"/>
</dbReference>
<dbReference type="Proteomes" id="UP000636888">
    <property type="component" value="Unassembled WGS sequence"/>
</dbReference>
<comment type="similarity">
    <text evidence="2">Belongs to the TacA antitoxin family.</text>
</comment>
<dbReference type="Gene3D" id="1.20.890.30">
    <property type="entry name" value="VCA0319-like"/>
    <property type="match status" value="1"/>
</dbReference>
<dbReference type="GO" id="GO:0006355">
    <property type="term" value="P:regulation of DNA-templated transcription"/>
    <property type="evidence" value="ECO:0007669"/>
    <property type="project" value="InterPro"/>
</dbReference>
<reference evidence="3" key="1">
    <citation type="submission" date="2020-12" db="EMBL/GenBank/DDBJ databases">
        <title>Geomonas sp. Red875, isolated from river sediment.</title>
        <authorList>
            <person name="Xu Z."/>
            <person name="Zhang Z."/>
            <person name="Masuda Y."/>
            <person name="Itoh H."/>
            <person name="Senoo K."/>
        </authorList>
    </citation>
    <scope>NUCLEOTIDE SEQUENCE</scope>
    <source>
        <strain evidence="3">Red875</strain>
    </source>
</reference>
<evidence type="ECO:0000256" key="1">
    <source>
        <dbReference type="ARBA" id="ARBA00022649"/>
    </source>
</evidence>
<organism evidence="3 4">
    <name type="scientific">Geomesophilobacter sediminis</name>
    <dbReference type="NCBI Taxonomy" id="2798584"/>
    <lineage>
        <taxon>Bacteria</taxon>
        <taxon>Pseudomonadati</taxon>
        <taxon>Thermodesulfobacteriota</taxon>
        <taxon>Desulfuromonadia</taxon>
        <taxon>Geobacterales</taxon>
        <taxon>Geobacteraceae</taxon>
        <taxon>Geomesophilobacter</taxon>
    </lineage>
</organism>
<comment type="caution">
    <text evidence="3">The sequence shown here is derived from an EMBL/GenBank/DDBJ whole genome shotgun (WGS) entry which is preliminary data.</text>
</comment>
<sequence>MGTAAKRPEPADERITARLPRSTRLIIERAAAIYGASINQFLVQAAVERANEVLRSMEAVKLSAVDAQAFMDALAHPPEPNQELLKAVDTHGRIVESRD</sequence>
<dbReference type="EMBL" id="JAEMHM010000022">
    <property type="protein sequence ID" value="MBJ6727339.1"/>
    <property type="molecule type" value="Genomic_DNA"/>
</dbReference>
<evidence type="ECO:0000313" key="4">
    <source>
        <dbReference type="Proteomes" id="UP000636888"/>
    </source>
</evidence>
<accession>A0A8J7M257</accession>
<evidence type="ECO:0000313" key="3">
    <source>
        <dbReference type="EMBL" id="MBJ6727339.1"/>
    </source>
</evidence>